<dbReference type="PANTHER" id="PTHR35790">
    <property type="entry name" value="HTH-TYPE TRANSCRIPTIONAL REGULATOR PCHR"/>
    <property type="match status" value="1"/>
</dbReference>
<organism evidence="5 6">
    <name type="scientific">Candidatus Lachnoclostridium pullistercoris</name>
    <dbReference type="NCBI Taxonomy" id="2838632"/>
    <lineage>
        <taxon>Bacteria</taxon>
        <taxon>Bacillati</taxon>
        <taxon>Bacillota</taxon>
        <taxon>Clostridia</taxon>
        <taxon>Lachnospirales</taxon>
        <taxon>Lachnospiraceae</taxon>
    </lineage>
</organism>
<feature type="domain" description="HTH marR-type" evidence="4">
    <location>
        <begin position="32"/>
        <end position="135"/>
    </location>
</feature>
<sequence>MADTPLHFDIAEMADILHQVSMIYVSSNIPIDYGTGEKYTAAEVHMLKYIVDHPGETVTSLSQNWDKTKAAISQMLKKMEQKHLIRHTSAPDSLKKQLYYATESGKELDQAHRHYDSVIFGKTLETVRQYCTDEEIAACFHVLPAISKAIRSKHYRSLPEE</sequence>
<keyword evidence="2" id="KW-0238">DNA-binding</keyword>
<comment type="caution">
    <text evidence="5">The sequence shown here is derived from an EMBL/GenBank/DDBJ whole genome shotgun (WGS) entry which is preliminary data.</text>
</comment>
<name>A0A9D2PD56_9FIRM</name>
<evidence type="ECO:0000259" key="4">
    <source>
        <dbReference type="SMART" id="SM00347"/>
    </source>
</evidence>
<dbReference type="Gene3D" id="1.10.10.10">
    <property type="entry name" value="Winged helix-like DNA-binding domain superfamily/Winged helix DNA-binding domain"/>
    <property type="match status" value="1"/>
</dbReference>
<accession>A0A9D2PD56</accession>
<dbReference type="InterPro" id="IPR000835">
    <property type="entry name" value="HTH_MarR-typ"/>
</dbReference>
<dbReference type="SMART" id="SM00347">
    <property type="entry name" value="HTH_MARR"/>
    <property type="match status" value="1"/>
</dbReference>
<evidence type="ECO:0000256" key="3">
    <source>
        <dbReference type="ARBA" id="ARBA00023163"/>
    </source>
</evidence>
<evidence type="ECO:0000313" key="6">
    <source>
        <dbReference type="Proteomes" id="UP000823883"/>
    </source>
</evidence>
<dbReference type="SUPFAM" id="SSF46785">
    <property type="entry name" value="Winged helix' DNA-binding domain"/>
    <property type="match status" value="1"/>
</dbReference>
<keyword evidence="3" id="KW-0804">Transcription</keyword>
<dbReference type="GO" id="GO:0003700">
    <property type="term" value="F:DNA-binding transcription factor activity"/>
    <property type="evidence" value="ECO:0007669"/>
    <property type="project" value="InterPro"/>
</dbReference>
<dbReference type="InterPro" id="IPR036390">
    <property type="entry name" value="WH_DNA-bd_sf"/>
</dbReference>
<evidence type="ECO:0000313" key="5">
    <source>
        <dbReference type="EMBL" id="HJC48482.1"/>
    </source>
</evidence>
<keyword evidence="1" id="KW-0805">Transcription regulation</keyword>
<reference evidence="5" key="2">
    <citation type="submission" date="2021-04" db="EMBL/GenBank/DDBJ databases">
        <authorList>
            <person name="Gilroy R."/>
        </authorList>
    </citation>
    <scope>NUCLEOTIDE SEQUENCE</scope>
    <source>
        <strain evidence="5">CHK183-5548</strain>
    </source>
</reference>
<protein>
    <submittedName>
        <fullName evidence="5">MarR family transcriptional regulator</fullName>
    </submittedName>
</protein>
<dbReference type="InterPro" id="IPR036388">
    <property type="entry name" value="WH-like_DNA-bd_sf"/>
</dbReference>
<dbReference type="AlphaFoldDB" id="A0A9D2PD56"/>
<dbReference type="InterPro" id="IPR052067">
    <property type="entry name" value="Metal_resp_HTH_trans_reg"/>
</dbReference>
<dbReference type="EMBL" id="DWWL01000069">
    <property type="protein sequence ID" value="HJC48482.1"/>
    <property type="molecule type" value="Genomic_DNA"/>
</dbReference>
<reference evidence="5" key="1">
    <citation type="journal article" date="2021" name="PeerJ">
        <title>Extensive microbial diversity within the chicken gut microbiome revealed by metagenomics and culture.</title>
        <authorList>
            <person name="Gilroy R."/>
            <person name="Ravi A."/>
            <person name="Getino M."/>
            <person name="Pursley I."/>
            <person name="Horton D.L."/>
            <person name="Alikhan N.F."/>
            <person name="Baker D."/>
            <person name="Gharbi K."/>
            <person name="Hall N."/>
            <person name="Watson M."/>
            <person name="Adriaenssens E.M."/>
            <person name="Foster-Nyarko E."/>
            <person name="Jarju S."/>
            <person name="Secka A."/>
            <person name="Antonio M."/>
            <person name="Oren A."/>
            <person name="Chaudhuri R.R."/>
            <person name="La Ragione R."/>
            <person name="Hildebrand F."/>
            <person name="Pallen M.J."/>
        </authorList>
    </citation>
    <scope>NUCLEOTIDE SEQUENCE</scope>
    <source>
        <strain evidence="5">CHK183-5548</strain>
    </source>
</reference>
<evidence type="ECO:0000256" key="1">
    <source>
        <dbReference type="ARBA" id="ARBA00023015"/>
    </source>
</evidence>
<evidence type="ECO:0000256" key="2">
    <source>
        <dbReference type="ARBA" id="ARBA00023125"/>
    </source>
</evidence>
<gene>
    <name evidence="5" type="ORF">IAA04_10565</name>
</gene>
<dbReference type="GO" id="GO:0003677">
    <property type="term" value="F:DNA binding"/>
    <property type="evidence" value="ECO:0007669"/>
    <property type="project" value="UniProtKB-KW"/>
</dbReference>
<proteinExistence type="predicted"/>
<dbReference type="PANTHER" id="PTHR35790:SF4">
    <property type="entry name" value="HTH-TYPE TRANSCRIPTIONAL REGULATOR PCHR"/>
    <property type="match status" value="1"/>
</dbReference>
<dbReference type="Proteomes" id="UP000823883">
    <property type="component" value="Unassembled WGS sequence"/>
</dbReference>